<keyword evidence="3" id="KW-1003">Cell membrane</keyword>
<dbReference type="Proteomes" id="UP000237381">
    <property type="component" value="Unassembled WGS sequence"/>
</dbReference>
<dbReference type="Pfam" id="PF00563">
    <property type="entry name" value="EAL"/>
    <property type="match status" value="1"/>
</dbReference>
<comment type="catalytic activity">
    <reaction evidence="9">
        <text>3',3'-c-di-GMP + H2O = 5'-phosphoguanylyl(3'-&gt;5')guanosine + H(+)</text>
        <dbReference type="Rhea" id="RHEA:24902"/>
        <dbReference type="ChEBI" id="CHEBI:15377"/>
        <dbReference type="ChEBI" id="CHEBI:15378"/>
        <dbReference type="ChEBI" id="CHEBI:58754"/>
        <dbReference type="ChEBI" id="CHEBI:58805"/>
        <dbReference type="EC" id="3.1.4.52"/>
    </reaction>
</comment>
<reference evidence="11 12" key="1">
    <citation type="submission" date="2018-01" db="EMBL/GenBank/DDBJ databases">
        <title>Genomic Encyclopedia of Type Strains, Phase III (KMG-III): the genomes of soil and plant-associated and newly described type strains.</title>
        <authorList>
            <person name="Whitman W."/>
        </authorList>
    </citation>
    <scope>NUCLEOTIDE SEQUENCE [LARGE SCALE GENOMIC DNA]</scope>
    <source>
        <strain evidence="11 12">JCM 18070</strain>
    </source>
</reference>
<dbReference type="EC" id="3.1.4.52" evidence="2"/>
<dbReference type="GO" id="GO:0005886">
    <property type="term" value="C:plasma membrane"/>
    <property type="evidence" value="ECO:0007669"/>
    <property type="project" value="UniProtKB-SubCell"/>
</dbReference>
<dbReference type="EMBL" id="PQGA01000009">
    <property type="protein sequence ID" value="POR50184.1"/>
    <property type="molecule type" value="Genomic_DNA"/>
</dbReference>
<keyword evidence="6" id="KW-0378">Hydrolase</keyword>
<dbReference type="AlphaFoldDB" id="A0A2S4M657"/>
<dbReference type="Pfam" id="PF12792">
    <property type="entry name" value="CSS-motif"/>
    <property type="match status" value="1"/>
</dbReference>
<dbReference type="PANTHER" id="PTHR33121">
    <property type="entry name" value="CYCLIC DI-GMP PHOSPHODIESTERASE PDEF"/>
    <property type="match status" value="1"/>
</dbReference>
<evidence type="ECO:0000256" key="1">
    <source>
        <dbReference type="ARBA" id="ARBA00004651"/>
    </source>
</evidence>
<dbReference type="InterPro" id="IPR001633">
    <property type="entry name" value="EAL_dom"/>
</dbReference>
<gene>
    <name evidence="11" type="ORF">B0G62_10992</name>
</gene>
<keyword evidence="12" id="KW-1185">Reference proteome</keyword>
<proteinExistence type="predicted"/>
<keyword evidence="7" id="KW-1133">Transmembrane helix</keyword>
<keyword evidence="5" id="KW-0812">Transmembrane</keyword>
<dbReference type="PROSITE" id="PS50883">
    <property type="entry name" value="EAL"/>
    <property type="match status" value="1"/>
</dbReference>
<dbReference type="SUPFAM" id="SSF141868">
    <property type="entry name" value="EAL domain-like"/>
    <property type="match status" value="1"/>
</dbReference>
<dbReference type="CDD" id="cd01948">
    <property type="entry name" value="EAL"/>
    <property type="match status" value="1"/>
</dbReference>
<evidence type="ECO:0000256" key="6">
    <source>
        <dbReference type="ARBA" id="ARBA00022801"/>
    </source>
</evidence>
<organism evidence="11 12">
    <name type="scientific">Paraburkholderia eburnea</name>
    <dbReference type="NCBI Taxonomy" id="1189126"/>
    <lineage>
        <taxon>Bacteria</taxon>
        <taxon>Pseudomonadati</taxon>
        <taxon>Pseudomonadota</taxon>
        <taxon>Betaproteobacteria</taxon>
        <taxon>Burkholderiales</taxon>
        <taxon>Burkholderiaceae</taxon>
        <taxon>Paraburkholderia</taxon>
    </lineage>
</organism>
<comment type="caution">
    <text evidence="11">The sequence shown here is derived from an EMBL/GenBank/DDBJ whole genome shotgun (WGS) entry which is preliminary data.</text>
</comment>
<dbReference type="InterPro" id="IPR050706">
    <property type="entry name" value="Cyclic-di-GMP_PDE-like"/>
</dbReference>
<dbReference type="InterPro" id="IPR035919">
    <property type="entry name" value="EAL_sf"/>
</dbReference>
<dbReference type="PROSITE" id="PS51257">
    <property type="entry name" value="PROKAR_LIPOPROTEIN"/>
    <property type="match status" value="1"/>
</dbReference>
<dbReference type="InterPro" id="IPR024744">
    <property type="entry name" value="CSS-motif_dom"/>
</dbReference>
<keyword evidence="4" id="KW-0973">c-di-GMP</keyword>
<evidence type="ECO:0000256" key="9">
    <source>
        <dbReference type="ARBA" id="ARBA00034290"/>
    </source>
</evidence>
<accession>A0A2S4M657</accession>
<evidence type="ECO:0000313" key="12">
    <source>
        <dbReference type="Proteomes" id="UP000237381"/>
    </source>
</evidence>
<name>A0A2S4M657_9BURK</name>
<evidence type="ECO:0000256" key="2">
    <source>
        <dbReference type="ARBA" id="ARBA00012282"/>
    </source>
</evidence>
<evidence type="ECO:0000259" key="10">
    <source>
        <dbReference type="PROSITE" id="PS50883"/>
    </source>
</evidence>
<evidence type="ECO:0000256" key="7">
    <source>
        <dbReference type="ARBA" id="ARBA00022989"/>
    </source>
</evidence>
<comment type="subcellular location">
    <subcellularLocation>
        <location evidence="1">Cell membrane</location>
        <topology evidence="1">Multi-pass membrane protein</topology>
    </subcellularLocation>
</comment>
<protein>
    <recommendedName>
        <fullName evidence="2">cyclic-guanylate-specific phosphodiesterase</fullName>
        <ecNumber evidence="2">3.1.4.52</ecNumber>
    </recommendedName>
</protein>
<dbReference type="RefSeq" id="WP_103705524.1">
    <property type="nucleotide sequence ID" value="NZ_PQGA01000009.1"/>
</dbReference>
<feature type="domain" description="EAL" evidence="10">
    <location>
        <begin position="266"/>
        <end position="518"/>
    </location>
</feature>
<dbReference type="PANTHER" id="PTHR33121:SF81">
    <property type="entry name" value="CYCLIC DI-GMP PHOSPHODIESTERASE PDEB-RELATED"/>
    <property type="match status" value="1"/>
</dbReference>
<dbReference type="GO" id="GO:0071111">
    <property type="term" value="F:cyclic-guanylate-specific phosphodiesterase activity"/>
    <property type="evidence" value="ECO:0007669"/>
    <property type="project" value="UniProtKB-EC"/>
</dbReference>
<evidence type="ECO:0000256" key="5">
    <source>
        <dbReference type="ARBA" id="ARBA00022692"/>
    </source>
</evidence>
<dbReference type="SMART" id="SM00052">
    <property type="entry name" value="EAL"/>
    <property type="match status" value="1"/>
</dbReference>
<evidence type="ECO:0000256" key="8">
    <source>
        <dbReference type="ARBA" id="ARBA00023136"/>
    </source>
</evidence>
<evidence type="ECO:0000256" key="4">
    <source>
        <dbReference type="ARBA" id="ARBA00022636"/>
    </source>
</evidence>
<dbReference type="OrthoDB" id="9813903at2"/>
<dbReference type="Gene3D" id="3.20.20.450">
    <property type="entry name" value="EAL domain"/>
    <property type="match status" value="1"/>
</dbReference>
<keyword evidence="8" id="KW-0472">Membrane</keyword>
<sequence length="522" mass="58004">MKSSLSALATFGLIALGACVTLTAIVWVADTVVEQHQRAQVDEYSRRALVRAELVTAEAEAALRTLASDASTPCTPGHLLAMRRVEEQYRYIRNVAWADGERIQCSSSRDLAGSALPAAQWTYNDGFSAWSTEVGKRGNEMRMLNIRYGNHIVVVDPRFYLDIVPLNDTIELALLESLDGAIVTRWSHADAALMRAALFRAPATSFFDQRYYVVDRSQRYPLAVVAYEPADRVRPDLAAQIKLLLVPALLASALAAWLVRRWRRKLRTPRHALLEGIRQRQFAAWFQPLVDLRTGRCVGAEALVRWTLADGTVVAPDTFISMAESLGLIQPITDLVIQSVFSGAGPLLARRRDLHISINVTRDDLVSSRFLHTLKACSARFDVRADQIWFECIERAFIDAQLLGPVLQSYRDAGHKVFIDDFGTGYSSLAYLHALPVDGIKIDQSFVNALTSGSEVNAIVPHIIGIAHELKLAMVAEGVESEAQAVYLREHGVEFAQGWLYAKAMPATEFVRWIEENTVKTA</sequence>
<evidence type="ECO:0000313" key="11">
    <source>
        <dbReference type="EMBL" id="POR50184.1"/>
    </source>
</evidence>
<evidence type="ECO:0000256" key="3">
    <source>
        <dbReference type="ARBA" id="ARBA00022475"/>
    </source>
</evidence>